<feature type="domain" description="Core" evidence="2">
    <location>
        <begin position="2"/>
        <end position="90"/>
    </location>
</feature>
<protein>
    <submittedName>
        <fullName evidence="3">Iron-sulfur cluster assembly accessory protein</fullName>
    </submittedName>
</protein>
<dbReference type="EMBL" id="JBAFVH010000026">
    <property type="protein sequence ID" value="MFG1375202.1"/>
    <property type="molecule type" value="Genomic_DNA"/>
</dbReference>
<name>A0ABW7A387_9HYPH</name>
<dbReference type="PANTHER" id="PTHR10072">
    <property type="entry name" value="IRON-SULFUR CLUSTER ASSEMBLY PROTEIN"/>
    <property type="match status" value="1"/>
</dbReference>
<proteinExistence type="inferred from homology"/>
<dbReference type="InterPro" id="IPR000361">
    <property type="entry name" value="ATAP_core_dom"/>
</dbReference>
<gene>
    <name evidence="3" type="ORF">V5F32_23780</name>
</gene>
<accession>A0ABW7A387</accession>
<dbReference type="InterPro" id="IPR035903">
    <property type="entry name" value="HesB-like_dom_sf"/>
</dbReference>
<reference evidence="3 4" key="1">
    <citation type="submission" date="2024-02" db="EMBL/GenBank/DDBJ databases">
        <title>Expansion and revision of Xanthobacter and proposal of Roseixanthobacter gen. nov.</title>
        <authorList>
            <person name="Soltysiak M.P.M."/>
            <person name="Jalihal A."/>
            <person name="Ory A."/>
            <person name="Chrisophersen C."/>
            <person name="Lee A.D."/>
            <person name="Boulton J."/>
            <person name="Springer M."/>
        </authorList>
    </citation>
    <scope>NUCLEOTIDE SEQUENCE [LARGE SCALE GENOMIC DNA]</scope>
    <source>
        <strain evidence="3 4">23A</strain>
    </source>
</reference>
<dbReference type="RefSeq" id="WP_393994722.1">
    <property type="nucleotide sequence ID" value="NZ_JBAFVH010000026.1"/>
</dbReference>
<dbReference type="Gene3D" id="2.60.300.12">
    <property type="entry name" value="HesB-like domain"/>
    <property type="match status" value="1"/>
</dbReference>
<evidence type="ECO:0000256" key="1">
    <source>
        <dbReference type="ARBA" id="ARBA00006718"/>
    </source>
</evidence>
<dbReference type="Proteomes" id="UP001604002">
    <property type="component" value="Unassembled WGS sequence"/>
</dbReference>
<evidence type="ECO:0000313" key="3">
    <source>
        <dbReference type="EMBL" id="MFG1375202.1"/>
    </source>
</evidence>
<dbReference type="Pfam" id="PF01521">
    <property type="entry name" value="Fe-S_biosyn"/>
    <property type="match status" value="1"/>
</dbReference>
<sequence length="106" mass="11046">MITLTTNALSAIKAALSCSAQADGLRVVAKAGSGDGVNYLMHLDSRARDGDLILEQGGLKVFIDGASRSVARGIVIDFVESETVRGFVFEDDPAALMMMAGGGLRN</sequence>
<dbReference type="InterPro" id="IPR016092">
    <property type="entry name" value="ATAP"/>
</dbReference>
<dbReference type="SUPFAM" id="SSF89360">
    <property type="entry name" value="HesB-like domain"/>
    <property type="match status" value="1"/>
</dbReference>
<evidence type="ECO:0000259" key="2">
    <source>
        <dbReference type="Pfam" id="PF01521"/>
    </source>
</evidence>
<dbReference type="PANTHER" id="PTHR10072:SF41">
    <property type="entry name" value="IRON-SULFUR CLUSTER ASSEMBLY 1 HOMOLOG, MITOCHONDRIAL"/>
    <property type="match status" value="1"/>
</dbReference>
<dbReference type="NCBIfam" id="TIGR00049">
    <property type="entry name" value="iron-sulfur cluster assembly accessory protein"/>
    <property type="match status" value="1"/>
</dbReference>
<comment type="similarity">
    <text evidence="1">Belongs to the HesB/IscA family.</text>
</comment>
<dbReference type="InterPro" id="IPR050322">
    <property type="entry name" value="Fe-S_cluster_asmbl/transfer"/>
</dbReference>
<organism evidence="3 4">
    <name type="scientific">Xanthobacter oligotrophicus</name>
    <dbReference type="NCBI Taxonomy" id="2607286"/>
    <lineage>
        <taxon>Bacteria</taxon>
        <taxon>Pseudomonadati</taxon>
        <taxon>Pseudomonadota</taxon>
        <taxon>Alphaproteobacteria</taxon>
        <taxon>Hyphomicrobiales</taxon>
        <taxon>Xanthobacteraceae</taxon>
        <taxon>Xanthobacter</taxon>
    </lineage>
</organism>
<comment type="caution">
    <text evidence="3">The sequence shown here is derived from an EMBL/GenBank/DDBJ whole genome shotgun (WGS) entry which is preliminary data.</text>
</comment>
<keyword evidence="4" id="KW-1185">Reference proteome</keyword>
<evidence type="ECO:0000313" key="4">
    <source>
        <dbReference type="Proteomes" id="UP001604002"/>
    </source>
</evidence>